<name>A0A7C3ZW65_9CYAN</name>
<organism evidence="1">
    <name type="scientific">Planktothricoides sp. SpSt-374</name>
    <dbReference type="NCBI Taxonomy" id="2282167"/>
    <lineage>
        <taxon>Bacteria</taxon>
        <taxon>Bacillati</taxon>
        <taxon>Cyanobacteriota</taxon>
        <taxon>Cyanophyceae</taxon>
        <taxon>Oscillatoriophycideae</taxon>
        <taxon>Oscillatoriales</taxon>
        <taxon>Oscillatoriaceae</taxon>
        <taxon>Planktothricoides</taxon>
    </lineage>
</organism>
<protein>
    <submittedName>
        <fullName evidence="1">Uncharacterized protein</fullName>
    </submittedName>
</protein>
<dbReference type="EMBL" id="DSPX01000120">
    <property type="protein sequence ID" value="HGG01269.1"/>
    <property type="molecule type" value="Genomic_DNA"/>
</dbReference>
<gene>
    <name evidence="1" type="ORF">ENR15_11625</name>
</gene>
<dbReference type="AlphaFoldDB" id="A0A7C3ZW65"/>
<proteinExistence type="predicted"/>
<comment type="caution">
    <text evidence="1">The sequence shown here is derived from an EMBL/GenBank/DDBJ whole genome shotgun (WGS) entry which is preliminary data.</text>
</comment>
<accession>A0A7C3ZW65</accession>
<reference evidence="1" key="1">
    <citation type="journal article" date="2020" name="mSystems">
        <title>Genome- and Community-Level Interaction Insights into Carbon Utilization and Element Cycling Functions of Hydrothermarchaeota in Hydrothermal Sediment.</title>
        <authorList>
            <person name="Zhou Z."/>
            <person name="Liu Y."/>
            <person name="Xu W."/>
            <person name="Pan J."/>
            <person name="Luo Z.H."/>
            <person name="Li M."/>
        </authorList>
    </citation>
    <scope>NUCLEOTIDE SEQUENCE [LARGE SCALE GENOMIC DNA]</scope>
    <source>
        <strain evidence="1">SpSt-374</strain>
    </source>
</reference>
<sequence length="80" mass="9183">MNTEAVKGIASEIQIFANREQKEMFLFVLGALVARVISLQKAAEVMEVEPDFLLKLLEIMGIEFSYLSELDVTIEKKWYI</sequence>
<evidence type="ECO:0000313" key="1">
    <source>
        <dbReference type="EMBL" id="HGG01269.1"/>
    </source>
</evidence>